<protein>
    <submittedName>
        <fullName evidence="7">DeoR family transcriptional regulator</fullName>
    </submittedName>
</protein>
<feature type="domain" description="HTH deoR-type" evidence="6">
    <location>
        <begin position="4"/>
        <end position="63"/>
    </location>
</feature>
<keyword evidence="2" id="KW-0238">DNA-binding</keyword>
<dbReference type="PANTHER" id="PTHR34580:SF3">
    <property type="entry name" value="PROTEIN PAFB"/>
    <property type="match status" value="1"/>
</dbReference>
<dbReference type="Pfam" id="PF08279">
    <property type="entry name" value="HTH_11"/>
    <property type="match status" value="1"/>
</dbReference>
<evidence type="ECO:0000256" key="3">
    <source>
        <dbReference type="ARBA" id="ARBA00023163"/>
    </source>
</evidence>
<evidence type="ECO:0000313" key="8">
    <source>
        <dbReference type="Proteomes" id="UP000002029"/>
    </source>
</evidence>
<dbReference type="InterPro" id="IPR026881">
    <property type="entry name" value="WYL_dom"/>
</dbReference>
<organism evidence="7 8">
    <name type="scientific">Streptosporangium roseum (strain ATCC 12428 / DSM 43021 / JCM 3005 / KCTC 9067 / NCIMB 10171 / NRRL 2505 / NI 9100)</name>
    <dbReference type="NCBI Taxonomy" id="479432"/>
    <lineage>
        <taxon>Bacteria</taxon>
        <taxon>Bacillati</taxon>
        <taxon>Actinomycetota</taxon>
        <taxon>Actinomycetes</taxon>
        <taxon>Streptosporangiales</taxon>
        <taxon>Streptosporangiaceae</taxon>
        <taxon>Streptosporangium</taxon>
    </lineage>
</organism>
<dbReference type="InterPro" id="IPR001034">
    <property type="entry name" value="DeoR_HTH"/>
</dbReference>
<feature type="transmembrane region" description="Helical" evidence="5">
    <location>
        <begin position="125"/>
        <end position="146"/>
    </location>
</feature>
<keyword evidence="1" id="KW-0805">Transcription regulation</keyword>
<keyword evidence="5" id="KW-0472">Membrane</keyword>
<dbReference type="PROSITE" id="PS00894">
    <property type="entry name" value="HTH_DEOR_1"/>
    <property type="match status" value="1"/>
</dbReference>
<dbReference type="InterPro" id="IPR057727">
    <property type="entry name" value="WCX_dom"/>
</dbReference>
<evidence type="ECO:0000256" key="5">
    <source>
        <dbReference type="SAM" id="Phobius"/>
    </source>
</evidence>
<dbReference type="HOGENOM" id="CLU_041141_1_0_11"/>
<dbReference type="eggNOG" id="COG2378">
    <property type="taxonomic scope" value="Bacteria"/>
</dbReference>
<dbReference type="InterPro" id="IPR028349">
    <property type="entry name" value="PafC-like"/>
</dbReference>
<proteinExistence type="predicted"/>
<accession>D2B9H3</accession>
<dbReference type="InterPro" id="IPR036390">
    <property type="entry name" value="WH_DNA-bd_sf"/>
</dbReference>
<dbReference type="InterPro" id="IPR018356">
    <property type="entry name" value="Tscrpt_reg_HTH_DeoR_CS"/>
</dbReference>
<dbReference type="AlphaFoldDB" id="D2B9H3"/>
<dbReference type="GO" id="GO:0003677">
    <property type="term" value="F:DNA binding"/>
    <property type="evidence" value="ECO:0007669"/>
    <property type="project" value="UniProtKB-KW"/>
</dbReference>
<reference evidence="7 8" key="1">
    <citation type="journal article" date="2010" name="Stand. Genomic Sci.">
        <title>Complete genome sequence of Streptosporangium roseum type strain (NI 9100).</title>
        <authorList>
            <person name="Nolan M."/>
            <person name="Sikorski J."/>
            <person name="Jando M."/>
            <person name="Lucas S."/>
            <person name="Lapidus A."/>
            <person name="Glavina Del Rio T."/>
            <person name="Chen F."/>
            <person name="Tice H."/>
            <person name="Pitluck S."/>
            <person name="Cheng J.F."/>
            <person name="Chertkov O."/>
            <person name="Sims D."/>
            <person name="Meincke L."/>
            <person name="Brettin T."/>
            <person name="Han C."/>
            <person name="Detter J.C."/>
            <person name="Bruce D."/>
            <person name="Goodwin L."/>
            <person name="Land M."/>
            <person name="Hauser L."/>
            <person name="Chang Y.J."/>
            <person name="Jeffries C.D."/>
            <person name="Ivanova N."/>
            <person name="Mavromatis K."/>
            <person name="Mikhailova N."/>
            <person name="Chen A."/>
            <person name="Palaniappan K."/>
            <person name="Chain P."/>
            <person name="Rohde M."/>
            <person name="Goker M."/>
            <person name="Bristow J."/>
            <person name="Eisen J.A."/>
            <person name="Markowitz V."/>
            <person name="Hugenholtz P."/>
            <person name="Kyrpides N.C."/>
            <person name="Klenk H.P."/>
        </authorList>
    </citation>
    <scope>NUCLEOTIDE SEQUENCE [LARGE SCALE GENOMIC DNA]</scope>
    <source>
        <strain evidence="8">ATCC 12428 / DSM 43021 / JCM 3005 / NI 9100</strain>
    </source>
</reference>
<dbReference type="Pfam" id="PF25583">
    <property type="entry name" value="WCX"/>
    <property type="match status" value="1"/>
</dbReference>
<dbReference type="PANTHER" id="PTHR34580">
    <property type="match status" value="1"/>
</dbReference>
<keyword evidence="8" id="KW-1185">Reference proteome</keyword>
<keyword evidence="3" id="KW-0804">Transcription</keyword>
<dbReference type="KEGG" id="sro:Sros_0977"/>
<evidence type="ECO:0000256" key="4">
    <source>
        <dbReference type="SAM" id="MobiDB-lite"/>
    </source>
</evidence>
<evidence type="ECO:0000313" key="7">
    <source>
        <dbReference type="EMBL" id="ACZ83979.1"/>
    </source>
</evidence>
<dbReference type="Proteomes" id="UP000002029">
    <property type="component" value="Chromosome"/>
</dbReference>
<evidence type="ECO:0000256" key="1">
    <source>
        <dbReference type="ARBA" id="ARBA00023015"/>
    </source>
</evidence>
<sequence>MANTSSRTLRLLSLLQTHRHWPGMELADRLGVSERTLRRDVDRLRELGYPVSAARGTDGGYQLASGAVLPPLLLDDEEAVALAVGIGDAAQSGIAGMQEASLRALTKVVRVLPPRLRARVDALRAMTLSVAASGPVVAAGVLTVVAQACRDQERLRFGYTARGAASTDREVEPYRVVALGGRWYLVAYDLTRHDWRSFRLDRLIEPAATGTRFRPRPLPAEDAAAFVQAASGAPAPYQVEALVHAPATRVRQAVGQWGTVEPLDHDTCRLTMTSTSLDWPTQALGNIGAEFDVLGPPEFAAHVQEWGARFTRAIRTPRQPAHPWPDGSDSEPRPPLADPGSMSPMGPGPSGSVAGHGSSG</sequence>
<dbReference type="InterPro" id="IPR036388">
    <property type="entry name" value="WH-like_DNA-bd_sf"/>
</dbReference>
<evidence type="ECO:0000259" key="6">
    <source>
        <dbReference type="PROSITE" id="PS51000"/>
    </source>
</evidence>
<dbReference type="RefSeq" id="WP_012887725.1">
    <property type="nucleotide sequence ID" value="NC_013595.1"/>
</dbReference>
<keyword evidence="5" id="KW-1133">Transmembrane helix</keyword>
<dbReference type="GO" id="GO:0003700">
    <property type="term" value="F:DNA-binding transcription factor activity"/>
    <property type="evidence" value="ECO:0007669"/>
    <property type="project" value="InterPro"/>
</dbReference>
<evidence type="ECO:0000256" key="2">
    <source>
        <dbReference type="ARBA" id="ARBA00023125"/>
    </source>
</evidence>
<dbReference type="InterPro" id="IPR051534">
    <property type="entry name" value="CBASS_pafABC_assoc_protein"/>
</dbReference>
<dbReference type="PROSITE" id="PS52050">
    <property type="entry name" value="WYL"/>
    <property type="match status" value="1"/>
</dbReference>
<dbReference type="PROSITE" id="PS51000">
    <property type="entry name" value="HTH_DEOR_2"/>
    <property type="match status" value="1"/>
</dbReference>
<dbReference type="PIRSF" id="PIRSF016838">
    <property type="entry name" value="PafC"/>
    <property type="match status" value="1"/>
</dbReference>
<name>D2B9H3_STRRD</name>
<gene>
    <name evidence="7" type="ordered locus">Sros_0977</name>
</gene>
<dbReference type="Pfam" id="PF13280">
    <property type="entry name" value="WYL"/>
    <property type="match status" value="1"/>
</dbReference>
<dbReference type="OrthoDB" id="3616433at2"/>
<dbReference type="Gene3D" id="1.10.10.10">
    <property type="entry name" value="Winged helix-like DNA-binding domain superfamily/Winged helix DNA-binding domain"/>
    <property type="match status" value="1"/>
</dbReference>
<dbReference type="EMBL" id="CP001814">
    <property type="protein sequence ID" value="ACZ83979.1"/>
    <property type="molecule type" value="Genomic_DNA"/>
</dbReference>
<keyword evidence="5" id="KW-0812">Transmembrane</keyword>
<dbReference type="InterPro" id="IPR013196">
    <property type="entry name" value="HTH_11"/>
</dbReference>
<feature type="region of interest" description="Disordered" evidence="4">
    <location>
        <begin position="316"/>
        <end position="360"/>
    </location>
</feature>
<dbReference type="SUPFAM" id="SSF46785">
    <property type="entry name" value="Winged helix' DNA-binding domain"/>
    <property type="match status" value="1"/>
</dbReference>
<dbReference type="STRING" id="479432.Sros_0977"/>